<evidence type="ECO:0000256" key="1">
    <source>
        <dbReference type="SAM" id="Phobius"/>
    </source>
</evidence>
<keyword evidence="1" id="KW-0812">Transmembrane</keyword>
<dbReference type="EMBL" id="GBXM01008373">
    <property type="protein sequence ID" value="JAI00205.1"/>
    <property type="molecule type" value="Transcribed_RNA"/>
</dbReference>
<accession>A0A0E9XC14</accession>
<reference evidence="2" key="2">
    <citation type="journal article" date="2015" name="Fish Shellfish Immunol.">
        <title>Early steps in the European eel (Anguilla anguilla)-Vibrio vulnificus interaction in the gills: Role of the RtxA13 toxin.</title>
        <authorList>
            <person name="Callol A."/>
            <person name="Pajuelo D."/>
            <person name="Ebbesson L."/>
            <person name="Teles M."/>
            <person name="MacKenzie S."/>
            <person name="Amaro C."/>
        </authorList>
    </citation>
    <scope>NUCLEOTIDE SEQUENCE</scope>
</reference>
<organism evidence="2">
    <name type="scientific">Anguilla anguilla</name>
    <name type="common">European freshwater eel</name>
    <name type="synonym">Muraena anguilla</name>
    <dbReference type="NCBI Taxonomy" id="7936"/>
    <lineage>
        <taxon>Eukaryota</taxon>
        <taxon>Metazoa</taxon>
        <taxon>Chordata</taxon>
        <taxon>Craniata</taxon>
        <taxon>Vertebrata</taxon>
        <taxon>Euteleostomi</taxon>
        <taxon>Actinopterygii</taxon>
        <taxon>Neopterygii</taxon>
        <taxon>Teleostei</taxon>
        <taxon>Anguilliformes</taxon>
        <taxon>Anguillidae</taxon>
        <taxon>Anguilla</taxon>
    </lineage>
</organism>
<feature type="transmembrane region" description="Helical" evidence="1">
    <location>
        <begin position="12"/>
        <end position="41"/>
    </location>
</feature>
<sequence length="47" mass="5262">MYILHLTSQIELKLAVLFTTITLCLYIFCATCICTSILSAYTTQSPD</sequence>
<reference evidence="2" key="1">
    <citation type="submission" date="2014-11" db="EMBL/GenBank/DDBJ databases">
        <authorList>
            <person name="Amaro Gonzalez C."/>
        </authorList>
    </citation>
    <scope>NUCLEOTIDE SEQUENCE</scope>
</reference>
<dbReference type="AlphaFoldDB" id="A0A0E9XC14"/>
<name>A0A0E9XC14_ANGAN</name>
<evidence type="ECO:0000313" key="2">
    <source>
        <dbReference type="EMBL" id="JAI00205.1"/>
    </source>
</evidence>
<keyword evidence="1" id="KW-1133">Transmembrane helix</keyword>
<keyword evidence="1" id="KW-0472">Membrane</keyword>
<proteinExistence type="predicted"/>
<protein>
    <submittedName>
        <fullName evidence="2">Uncharacterized protein</fullName>
    </submittedName>
</protein>